<dbReference type="GO" id="GO:0022857">
    <property type="term" value="F:transmembrane transporter activity"/>
    <property type="evidence" value="ECO:0007669"/>
    <property type="project" value="InterPro"/>
</dbReference>
<dbReference type="GO" id="GO:0016020">
    <property type="term" value="C:membrane"/>
    <property type="evidence" value="ECO:0007669"/>
    <property type="project" value="UniProtKB-SubCell"/>
</dbReference>
<reference evidence="9" key="2">
    <citation type="submission" date="2024-04" db="EMBL/GenBank/DDBJ databases">
        <authorList>
            <person name="Chen Y."/>
            <person name="Shah S."/>
            <person name="Dougan E. K."/>
            <person name="Thang M."/>
            <person name="Chan C."/>
        </authorList>
    </citation>
    <scope>NUCLEOTIDE SEQUENCE [LARGE SCALE GENOMIC DNA]</scope>
</reference>
<feature type="transmembrane region" description="Helical" evidence="6">
    <location>
        <begin position="787"/>
        <end position="806"/>
    </location>
</feature>
<feature type="transmembrane region" description="Helical" evidence="6">
    <location>
        <begin position="570"/>
        <end position="588"/>
    </location>
</feature>
<protein>
    <submittedName>
        <fullName evidence="8">Uncharacterized protein</fullName>
    </submittedName>
</protein>
<dbReference type="SUPFAM" id="SSF103473">
    <property type="entry name" value="MFS general substrate transporter"/>
    <property type="match status" value="1"/>
</dbReference>
<dbReference type="EMBL" id="CAMXCT030000803">
    <property type="protein sequence ID" value="CAL4770766.1"/>
    <property type="molecule type" value="Genomic_DNA"/>
</dbReference>
<dbReference type="Gene3D" id="1.20.1250.20">
    <property type="entry name" value="MFS general substrate transporter like domains"/>
    <property type="match status" value="2"/>
</dbReference>
<keyword evidence="5 6" id="KW-0472">Membrane</keyword>
<evidence type="ECO:0000313" key="9">
    <source>
        <dbReference type="EMBL" id="CAL1136829.1"/>
    </source>
</evidence>
<evidence type="ECO:0000256" key="2">
    <source>
        <dbReference type="ARBA" id="ARBA00022448"/>
    </source>
</evidence>
<accession>A0A9P1C1P2</accession>
<dbReference type="Pfam" id="PF07690">
    <property type="entry name" value="MFS_1"/>
    <property type="match status" value="1"/>
</dbReference>
<keyword evidence="3 6" id="KW-0812">Transmembrane</keyword>
<evidence type="ECO:0000256" key="4">
    <source>
        <dbReference type="ARBA" id="ARBA00022989"/>
    </source>
</evidence>
<feature type="transmembrane region" description="Helical" evidence="6">
    <location>
        <begin position="539"/>
        <end position="558"/>
    </location>
</feature>
<keyword evidence="2" id="KW-0813">Transport</keyword>
<feature type="transmembrane region" description="Helical" evidence="6">
    <location>
        <begin position="495"/>
        <end position="519"/>
    </location>
</feature>
<sequence length="944" mass="103775">MSLTTVHFLLAGGVGAFWLTVPVSLPEADETDVWDLTWNTSAESAESLVNRLEKSLGGQGLRLHFGNLESSDETAIPMVTTPDFLIMREAVGPTTFLTWSQFLGSMYMQLANFRPDVALRIELAPYRDAQAVATTGLFLLQSPNTVIWHILPRAIQDVWSYFRQFRLHVLVHGLEDFAPQLWRRALGSALGALGGLHWCGSVNRAPKFNRRLAESRNTDNYFNKVFMMLAIAEHQHFQWILSVDDDVFLPPASLMSLLRSGPMADERGCGVLLPLTQNGIPSTETFARSWLSEMDRAELFRCFSQSSGQFCTDGSLMQNCWNATDDSIPAVPVPDPWDEVTWYANVKERFALRWWKNHPVAGNMSCMLLVLNLALKGVDSKWFHSLSEAGNIMVDSEFQYPYFANNVFLMRFDRYVRVMAHPDCCQGTDERAMNQVLQEERAPLCMDLQTFGLHPAWGNFGQTMKNAVELQTSELMKDLFPAQWFAKKDRHMLCVVFWGGRGVVLVTCLGAYFLSMAMIYQMSPFFEVYARKSCGASSLTVGFIFAAMPMSSFVGNLGMDGMIRRFGVEVMMNVGLILLAASSLGFGLSQNVTGWLCWRSMQGFATAPIYTSISTRLARTFTGEGEFHRVVGLQEVCGNVGVTLGPLLGGMLFQYGGFSLPFIVSAGLHLLFVGISLLSICCKETKSGSEEAEPSDAHGLEAGPISEDPTVTICSVATVRLLLLSGISTLCLGVWGAFEPLLADHFVKILGHIDHTFIGFLMSLSAVPSTFAAMAVPSLLRCVRAKWLMAGGLVIYGFGSFSMGSWELLSPWASQIGGLLLIGCGWGLCWTPVLPSMVEAAVAQLKDTPADQGRHAVSPAVSSVFNASAALGEAVGPLMGTWLLPKNFQLGPKVIAIFLVVYAACTYFSDPGSEKGIELQTEQLPTQTRLRSVLPNPENPELEG</sequence>
<dbReference type="InterPro" id="IPR036259">
    <property type="entry name" value="MFS_trans_sf"/>
</dbReference>
<feature type="transmembrane region" description="Helical" evidence="6">
    <location>
        <begin position="758"/>
        <end position="780"/>
    </location>
</feature>
<evidence type="ECO:0000256" key="5">
    <source>
        <dbReference type="ARBA" id="ARBA00023136"/>
    </source>
</evidence>
<feature type="transmembrane region" description="Helical" evidence="6">
    <location>
        <begin position="721"/>
        <end position="738"/>
    </location>
</feature>
<gene>
    <name evidence="8" type="ORF">C1SCF055_LOCUS11066</name>
</gene>
<keyword evidence="7" id="KW-0732">Signal</keyword>
<dbReference type="EMBL" id="CAMXCT010000803">
    <property type="protein sequence ID" value="CAI3983454.1"/>
    <property type="molecule type" value="Genomic_DNA"/>
</dbReference>
<comment type="caution">
    <text evidence="8">The sequence shown here is derived from an EMBL/GenBank/DDBJ whole genome shotgun (WGS) entry which is preliminary data.</text>
</comment>
<feature type="signal peptide" evidence="7">
    <location>
        <begin position="1"/>
        <end position="16"/>
    </location>
</feature>
<dbReference type="AlphaFoldDB" id="A0A9P1C1P2"/>
<organism evidence="8">
    <name type="scientific">Cladocopium goreaui</name>
    <dbReference type="NCBI Taxonomy" id="2562237"/>
    <lineage>
        <taxon>Eukaryota</taxon>
        <taxon>Sar</taxon>
        <taxon>Alveolata</taxon>
        <taxon>Dinophyceae</taxon>
        <taxon>Suessiales</taxon>
        <taxon>Symbiodiniaceae</taxon>
        <taxon>Cladocopium</taxon>
    </lineage>
</organism>
<keyword evidence="10" id="KW-1185">Reference proteome</keyword>
<dbReference type="PANTHER" id="PTHR23506:SF26">
    <property type="entry name" value="MFS-TYPE TRANSPORTER SLC18B1"/>
    <property type="match status" value="1"/>
</dbReference>
<reference evidence="8" key="1">
    <citation type="submission" date="2022-10" db="EMBL/GenBank/DDBJ databases">
        <authorList>
            <person name="Chen Y."/>
            <person name="Dougan E. K."/>
            <person name="Chan C."/>
            <person name="Rhodes N."/>
            <person name="Thang M."/>
        </authorList>
    </citation>
    <scope>NUCLEOTIDE SEQUENCE</scope>
</reference>
<evidence type="ECO:0000313" key="8">
    <source>
        <dbReference type="EMBL" id="CAI3983454.1"/>
    </source>
</evidence>
<dbReference type="Proteomes" id="UP001152797">
    <property type="component" value="Unassembled WGS sequence"/>
</dbReference>
<dbReference type="InterPro" id="IPR011701">
    <property type="entry name" value="MFS"/>
</dbReference>
<dbReference type="PANTHER" id="PTHR23506">
    <property type="entry name" value="GH10249P"/>
    <property type="match status" value="1"/>
</dbReference>
<evidence type="ECO:0000256" key="3">
    <source>
        <dbReference type="ARBA" id="ARBA00022692"/>
    </source>
</evidence>
<evidence type="ECO:0000256" key="1">
    <source>
        <dbReference type="ARBA" id="ARBA00004141"/>
    </source>
</evidence>
<keyword evidence="4 6" id="KW-1133">Transmembrane helix</keyword>
<dbReference type="InterPro" id="IPR050930">
    <property type="entry name" value="MFS_Vesicular_Transporter"/>
</dbReference>
<proteinExistence type="predicted"/>
<evidence type="ECO:0000256" key="6">
    <source>
        <dbReference type="SAM" id="Phobius"/>
    </source>
</evidence>
<dbReference type="EMBL" id="CAMXCT020000803">
    <property type="protein sequence ID" value="CAL1136829.1"/>
    <property type="molecule type" value="Genomic_DNA"/>
</dbReference>
<feature type="transmembrane region" description="Helical" evidence="6">
    <location>
        <begin position="812"/>
        <end position="830"/>
    </location>
</feature>
<evidence type="ECO:0000256" key="7">
    <source>
        <dbReference type="SAM" id="SignalP"/>
    </source>
</evidence>
<evidence type="ECO:0000313" key="10">
    <source>
        <dbReference type="Proteomes" id="UP001152797"/>
    </source>
</evidence>
<feature type="chain" id="PRO_5043269980" evidence="7">
    <location>
        <begin position="17"/>
        <end position="944"/>
    </location>
</feature>
<feature type="transmembrane region" description="Helical" evidence="6">
    <location>
        <begin position="658"/>
        <end position="680"/>
    </location>
</feature>
<dbReference type="OrthoDB" id="406100at2759"/>
<comment type="subcellular location">
    <subcellularLocation>
        <location evidence="1">Membrane</location>
        <topology evidence="1">Multi-pass membrane protein</topology>
    </subcellularLocation>
</comment>
<name>A0A9P1C1P2_9DINO</name>